<reference evidence="1 2" key="1">
    <citation type="submission" date="2023-09" db="EMBL/GenBank/DDBJ databases">
        <authorList>
            <person name="Rey-Velasco X."/>
        </authorList>
    </citation>
    <scope>NUCLEOTIDE SEQUENCE [LARGE SCALE GENOMIC DNA]</scope>
    <source>
        <strain evidence="1 2">P050</strain>
    </source>
</reference>
<proteinExistence type="predicted"/>
<dbReference type="RefSeq" id="WP_311593897.1">
    <property type="nucleotide sequence ID" value="NZ_JAVRHV010000006.1"/>
</dbReference>
<evidence type="ECO:0000313" key="1">
    <source>
        <dbReference type="EMBL" id="MDT0553810.1"/>
    </source>
</evidence>
<dbReference type="InterPro" id="IPR021272">
    <property type="entry name" value="DUF2851"/>
</dbReference>
<sequence length="422" mass="49416">MKEELLHFIWMHKLFYSSSMKTVSCKPIYVVSVGTHNLHTGPDFLNARIRIDDQLWAGNIEIHVNASDWYVHGHENDSNYDALILHVVWNNDVAVFDKANNVLPTIELNKIVSKELLNNYQKLFSKSKSFINCEKSLDLIDHFTINNWLERLYIERIERKALEVNKLLNKSEFNWEQVLFQLLAKNFGLKVNAEPFFKMADALDYAIVRKESQSLTRLESLFFGQLAMLNEVVENDYYLELKKEYEYQVKKYKLGLPITKVQYFRLRPTNFPTIRAAQLANLIFEKKQLFADVMKLNSLSDFYTYFKVATSKYWETHYTFETDSKKSNKNLTKSFVDLLLINTIIPLRFVYFKHVGKFEPVPFLRLIQELKPEGNSIIDNFKALSFPTSSAFETQALLELKNNYCAPQKCLQCAIGLKLLRS</sequence>
<accession>A0ABU2Y974</accession>
<dbReference type="EMBL" id="JAVRHV010000006">
    <property type="protein sequence ID" value="MDT0553810.1"/>
    <property type="molecule type" value="Genomic_DNA"/>
</dbReference>
<keyword evidence="2" id="KW-1185">Reference proteome</keyword>
<organism evidence="1 2">
    <name type="scientific">Urechidicola vernalis</name>
    <dbReference type="NCBI Taxonomy" id="3075600"/>
    <lineage>
        <taxon>Bacteria</taxon>
        <taxon>Pseudomonadati</taxon>
        <taxon>Bacteroidota</taxon>
        <taxon>Flavobacteriia</taxon>
        <taxon>Flavobacteriales</taxon>
        <taxon>Flavobacteriaceae</taxon>
        <taxon>Urechidicola</taxon>
    </lineage>
</organism>
<dbReference type="Pfam" id="PF11013">
    <property type="entry name" value="DUF2851"/>
    <property type="match status" value="1"/>
</dbReference>
<protein>
    <submittedName>
        <fullName evidence="1">DUF2851 family protein</fullName>
    </submittedName>
</protein>
<dbReference type="Proteomes" id="UP001252186">
    <property type="component" value="Unassembled WGS sequence"/>
</dbReference>
<comment type="caution">
    <text evidence="1">The sequence shown here is derived from an EMBL/GenBank/DDBJ whole genome shotgun (WGS) entry which is preliminary data.</text>
</comment>
<gene>
    <name evidence="1" type="ORF">RM519_11175</name>
</gene>
<evidence type="ECO:0000313" key="2">
    <source>
        <dbReference type="Proteomes" id="UP001252186"/>
    </source>
</evidence>
<name>A0ABU2Y974_9FLAO</name>